<dbReference type="GO" id="GO:0005576">
    <property type="term" value="C:extracellular region"/>
    <property type="evidence" value="ECO:0007669"/>
    <property type="project" value="UniProtKB-SubCell"/>
</dbReference>
<dbReference type="InterPro" id="IPR000909">
    <property type="entry name" value="PLipase_C_PInositol-sp_X_dom"/>
</dbReference>
<dbReference type="GO" id="GO:0008081">
    <property type="term" value="F:phosphoric diester hydrolase activity"/>
    <property type="evidence" value="ECO:0007669"/>
    <property type="project" value="InterPro"/>
</dbReference>
<evidence type="ECO:0000256" key="5">
    <source>
        <dbReference type="ARBA" id="ARBA00022525"/>
    </source>
</evidence>
<dbReference type="PANTHER" id="PTHR13593:SF113">
    <property type="entry name" value="SI:DKEY-266F7.9"/>
    <property type="match status" value="1"/>
</dbReference>
<evidence type="ECO:0000256" key="3">
    <source>
        <dbReference type="ARBA" id="ARBA00012581"/>
    </source>
</evidence>
<comment type="subcellular location">
    <subcellularLocation>
        <location evidence="2">Secreted</location>
    </subcellularLocation>
</comment>
<evidence type="ECO:0000256" key="9">
    <source>
        <dbReference type="ARBA" id="ARBA00023239"/>
    </source>
</evidence>
<evidence type="ECO:0000256" key="12">
    <source>
        <dbReference type="ARBA" id="ARBA00058117"/>
    </source>
</evidence>
<dbReference type="GO" id="GO:0004436">
    <property type="term" value="F:phosphatidylinositol diacylglycerol-lyase activity"/>
    <property type="evidence" value="ECO:0007669"/>
    <property type="project" value="UniProtKB-EC"/>
</dbReference>
<organism evidence="14 15">
    <name type="scientific">Bacillus cereus</name>
    <dbReference type="NCBI Taxonomy" id="1396"/>
    <lineage>
        <taxon>Bacteria</taxon>
        <taxon>Bacillati</taxon>
        <taxon>Bacillota</taxon>
        <taxon>Bacilli</taxon>
        <taxon>Bacillales</taxon>
        <taxon>Bacillaceae</taxon>
        <taxon>Bacillus</taxon>
        <taxon>Bacillus cereus group</taxon>
    </lineage>
</organism>
<dbReference type="EC" id="4.6.1.13" evidence="3"/>
<evidence type="ECO:0000256" key="7">
    <source>
        <dbReference type="ARBA" id="ARBA00022963"/>
    </source>
</evidence>
<dbReference type="PROSITE" id="PS50007">
    <property type="entry name" value="PIPLC_X_DOMAIN"/>
    <property type="match status" value="1"/>
</dbReference>
<evidence type="ECO:0000256" key="6">
    <source>
        <dbReference type="ARBA" id="ARBA00022729"/>
    </source>
</evidence>
<dbReference type="Proteomes" id="UP000076501">
    <property type="component" value="Unassembled WGS sequence"/>
</dbReference>
<evidence type="ECO:0000256" key="2">
    <source>
        <dbReference type="ARBA" id="ARBA00004613"/>
    </source>
</evidence>
<dbReference type="FunFam" id="3.20.20.190:FF:000030">
    <property type="entry name" value="1-phosphatidylinositol phosphodiesterase"/>
    <property type="match status" value="1"/>
</dbReference>
<dbReference type="EMBL" id="LJKA01000002">
    <property type="protein sequence ID" value="KZD41543.1"/>
    <property type="molecule type" value="Genomic_DNA"/>
</dbReference>
<keyword evidence="8" id="KW-0443">Lipid metabolism</keyword>
<accession>A0A164IJF5</accession>
<dbReference type="RefSeq" id="WP_063221041.1">
    <property type="nucleotide sequence ID" value="NZ_JAEHBS010000001.1"/>
</dbReference>
<dbReference type="InterPro" id="IPR017946">
    <property type="entry name" value="PLC-like_Pdiesterase_TIM-brl"/>
</dbReference>
<dbReference type="PANTHER" id="PTHR13593">
    <property type="match status" value="1"/>
</dbReference>
<keyword evidence="6" id="KW-0732">Signal</keyword>
<sequence length="331" mass="38259">MSSKKFILKLFICSTIFITFVFALHDKQVVVASSVNELENWSKWMQPIPDNIPLARISIPGTHDSGTFKLQNPIKQVWGMTQEYDFRYQMNHGARIFDIRGRLTDDNTIVLHHGPLYLYVTLHEFINEAKQFLKDNPSETIIMSLKKEYEDMKGAEGSFSSTFEKSYFVDPIFLKTEGNIKLGDARGKIVLLKRYSGSNESGGYNNFYWPDNETFTTTVNQNVNVTVQDKYKVSYDEKVKSIKDTINETMNNSEDLNHLYINFTSLSSGGTAWNSPYYYATYINPEIANHIKPKDPTRVGWIIQDYINEKWSPLLYQEVIRANKSLIKESK</sequence>
<reference evidence="14 15" key="1">
    <citation type="submission" date="2015-09" db="EMBL/GenBank/DDBJ databases">
        <title>Bacillus cereus food isolates.</title>
        <authorList>
            <person name="Boekhorst J."/>
        </authorList>
    </citation>
    <scope>NUCLEOTIDE SEQUENCE [LARGE SCALE GENOMIC DNA]</scope>
    <source>
        <strain evidence="14 15">B4082</strain>
    </source>
</reference>
<proteinExistence type="predicted"/>
<dbReference type="Pfam" id="PF00388">
    <property type="entry name" value="PI-PLC-X"/>
    <property type="match status" value="1"/>
</dbReference>
<dbReference type="AlphaFoldDB" id="A0A164IJF5"/>
<dbReference type="SMART" id="SM00148">
    <property type="entry name" value="PLCXc"/>
    <property type="match status" value="1"/>
</dbReference>
<evidence type="ECO:0000256" key="10">
    <source>
        <dbReference type="ARBA" id="ARBA00030474"/>
    </source>
</evidence>
<gene>
    <name evidence="14" type="ORF">B4082_0178</name>
</gene>
<dbReference type="PATRIC" id="fig|1396.539.peg.2350"/>
<evidence type="ECO:0000313" key="14">
    <source>
        <dbReference type="EMBL" id="KZD41543.1"/>
    </source>
</evidence>
<dbReference type="SUPFAM" id="SSF51695">
    <property type="entry name" value="PLC-like phosphodiesterases"/>
    <property type="match status" value="1"/>
</dbReference>
<protein>
    <recommendedName>
        <fullName evidence="4">1-phosphatidylinositol phosphodiesterase</fullName>
        <ecNumber evidence="3">4.6.1.13</ecNumber>
    </recommendedName>
    <alternativeName>
        <fullName evidence="10">Phosphatidylinositol diacylglycerol-lyase</fullName>
    </alternativeName>
    <alternativeName>
        <fullName evidence="11">Phosphatidylinositol-specific phospholipase C</fullName>
    </alternativeName>
</protein>
<keyword evidence="9" id="KW-0456">Lyase</keyword>
<evidence type="ECO:0000256" key="1">
    <source>
        <dbReference type="ARBA" id="ARBA00001316"/>
    </source>
</evidence>
<evidence type="ECO:0000259" key="13">
    <source>
        <dbReference type="SMART" id="SM00148"/>
    </source>
</evidence>
<evidence type="ECO:0000313" key="15">
    <source>
        <dbReference type="Proteomes" id="UP000076501"/>
    </source>
</evidence>
<evidence type="ECO:0000256" key="4">
    <source>
        <dbReference type="ARBA" id="ARBA00019758"/>
    </source>
</evidence>
<feature type="domain" description="Phosphatidylinositol-specific phospholipase C X" evidence="13">
    <location>
        <begin position="50"/>
        <end position="194"/>
    </location>
</feature>
<keyword evidence="5" id="KW-0964">Secreted</keyword>
<dbReference type="InterPro" id="IPR051057">
    <property type="entry name" value="PI-PLC_domain"/>
</dbReference>
<evidence type="ECO:0000256" key="11">
    <source>
        <dbReference type="ARBA" id="ARBA00030782"/>
    </source>
</evidence>
<dbReference type="CDD" id="cd00137">
    <property type="entry name" value="PI-PLCc"/>
    <property type="match status" value="1"/>
</dbReference>
<evidence type="ECO:0000256" key="8">
    <source>
        <dbReference type="ARBA" id="ARBA00023098"/>
    </source>
</evidence>
<name>A0A164IJF5_BACCE</name>
<keyword evidence="7" id="KW-0442">Lipid degradation</keyword>
<dbReference type="GO" id="GO:0016042">
    <property type="term" value="P:lipid catabolic process"/>
    <property type="evidence" value="ECO:0007669"/>
    <property type="project" value="UniProtKB-KW"/>
</dbReference>
<comment type="caution">
    <text evidence="14">The sequence shown here is derived from an EMBL/GenBank/DDBJ whole genome shotgun (WGS) entry which is preliminary data.</text>
</comment>
<dbReference type="Gene3D" id="3.20.20.190">
    <property type="entry name" value="Phosphatidylinositol (PI) phosphodiesterase"/>
    <property type="match status" value="1"/>
</dbReference>
<comment type="function">
    <text evidence="12">Cleaves glycosylphosphatidylinositol (GPI) and phosphatidylinositol (PI) anchors but not PI phosphates.</text>
</comment>
<comment type="catalytic activity">
    <reaction evidence="1">
        <text>a 1,2-diacyl-sn-glycero-3-phospho-(1D-myo-inositol) = 1D-myo-inositol 1,2-cyclic phosphate + a 1,2-diacyl-sn-glycerol</text>
        <dbReference type="Rhea" id="RHEA:17093"/>
        <dbReference type="ChEBI" id="CHEBI:17815"/>
        <dbReference type="ChEBI" id="CHEBI:57880"/>
        <dbReference type="ChEBI" id="CHEBI:58484"/>
        <dbReference type="EC" id="4.6.1.13"/>
    </reaction>
</comment>